<dbReference type="PANTHER" id="PTHR34472">
    <property type="entry name" value="SULFUR CARRIER PROTEIN THIS"/>
    <property type="match status" value="1"/>
</dbReference>
<dbReference type="InterPro" id="IPR016155">
    <property type="entry name" value="Mopterin_synth/thiamin_S_b"/>
</dbReference>
<organism evidence="1 2">
    <name type="scientific">Paracoccus salipaludis</name>
    <dbReference type="NCBI Taxonomy" id="2032623"/>
    <lineage>
        <taxon>Bacteria</taxon>
        <taxon>Pseudomonadati</taxon>
        <taxon>Pseudomonadota</taxon>
        <taxon>Alphaproteobacteria</taxon>
        <taxon>Rhodobacterales</taxon>
        <taxon>Paracoccaceae</taxon>
        <taxon>Paracoccus</taxon>
    </lineage>
</organism>
<accession>A0A2A2GN90</accession>
<gene>
    <name evidence="1" type="primary">thiS</name>
    <name evidence="1" type="ORF">CK240_04690</name>
</gene>
<dbReference type="NCBIfam" id="TIGR01683">
    <property type="entry name" value="thiS"/>
    <property type="match status" value="1"/>
</dbReference>
<name>A0A2A2GN90_9RHOB</name>
<dbReference type="RefSeq" id="WP_095639156.1">
    <property type="nucleotide sequence ID" value="NZ_NSJZ01000002.1"/>
</dbReference>
<dbReference type="InterPro" id="IPR003749">
    <property type="entry name" value="ThiS/MoaD-like"/>
</dbReference>
<dbReference type="AlphaFoldDB" id="A0A2A2GN90"/>
<proteinExistence type="predicted"/>
<dbReference type="InterPro" id="IPR012675">
    <property type="entry name" value="Beta-grasp_dom_sf"/>
</dbReference>
<sequence>MKLTINGDPQEIHATTLAEALAALELSEARVATALNGIFVPADARAATALSPGDSLEIVAPMQGG</sequence>
<protein>
    <submittedName>
        <fullName evidence="1">Thiamine biosynthesis protein ThiS</fullName>
    </submittedName>
</protein>
<evidence type="ECO:0000313" key="2">
    <source>
        <dbReference type="Proteomes" id="UP000218023"/>
    </source>
</evidence>
<dbReference type="PANTHER" id="PTHR34472:SF1">
    <property type="entry name" value="SULFUR CARRIER PROTEIN THIS"/>
    <property type="match status" value="1"/>
</dbReference>
<evidence type="ECO:0000313" key="1">
    <source>
        <dbReference type="EMBL" id="PAU98474.1"/>
    </source>
</evidence>
<dbReference type="EMBL" id="NSJZ01000002">
    <property type="protein sequence ID" value="PAU98474.1"/>
    <property type="molecule type" value="Genomic_DNA"/>
</dbReference>
<keyword evidence="2" id="KW-1185">Reference proteome</keyword>
<dbReference type="OrthoDB" id="197113at2"/>
<dbReference type="Pfam" id="PF02597">
    <property type="entry name" value="ThiS"/>
    <property type="match status" value="1"/>
</dbReference>
<dbReference type="Proteomes" id="UP000218023">
    <property type="component" value="Unassembled WGS sequence"/>
</dbReference>
<comment type="caution">
    <text evidence="1">The sequence shown here is derived from an EMBL/GenBank/DDBJ whole genome shotgun (WGS) entry which is preliminary data.</text>
</comment>
<dbReference type="InterPro" id="IPR010035">
    <property type="entry name" value="Thi_S"/>
</dbReference>
<dbReference type="SUPFAM" id="SSF54285">
    <property type="entry name" value="MoaD/ThiS"/>
    <property type="match status" value="1"/>
</dbReference>
<dbReference type="Gene3D" id="3.10.20.30">
    <property type="match status" value="1"/>
</dbReference>
<reference evidence="1 2" key="1">
    <citation type="submission" date="2017-09" db="EMBL/GenBank/DDBJ databases">
        <title>Paracoccus alkalisoli sp. nov., isolated from saline alkaline soil.</title>
        <authorList>
            <person name="Dong X."/>
            <person name="Zhang G."/>
        </authorList>
    </citation>
    <scope>NUCLEOTIDE SEQUENCE [LARGE SCALE GENOMIC DNA]</scope>
    <source>
        <strain evidence="1 2">WN007</strain>
    </source>
</reference>